<organism evidence="7 8">
    <name type="scientific">Pedobacter ginsenosidimutans</name>
    <dbReference type="NCBI Taxonomy" id="687842"/>
    <lineage>
        <taxon>Bacteria</taxon>
        <taxon>Pseudomonadati</taxon>
        <taxon>Bacteroidota</taxon>
        <taxon>Sphingobacteriia</taxon>
        <taxon>Sphingobacteriales</taxon>
        <taxon>Sphingobacteriaceae</taxon>
        <taxon>Pedobacter</taxon>
    </lineage>
</organism>
<dbReference type="Proteomes" id="UP000051950">
    <property type="component" value="Unassembled WGS sequence"/>
</dbReference>
<keyword evidence="8" id="KW-1185">Reference proteome</keyword>
<reference evidence="7 8" key="1">
    <citation type="submission" date="2015-11" db="EMBL/GenBank/DDBJ databases">
        <title>Sequence of Pedobacter ginsenosidimutans.</title>
        <authorList>
            <person name="Carson E."/>
            <person name="Keyser V."/>
            <person name="Newman J."/>
            <person name="Miller J."/>
        </authorList>
    </citation>
    <scope>NUCLEOTIDE SEQUENCE [LARGE SCALE GENOMIC DNA]</scope>
    <source>
        <strain evidence="7 8">KACC 14530</strain>
    </source>
</reference>
<sequence>MKPSVIHNEIIFKTGIIMLILLWSYAGLSKILDQGEFAKQIALLFPAELVTTIFIAIPTLEIIAALALAFKRTNTIGLILSLLLITVFTLYVLLVISGYFGSVPCSCGGIISALSWKEHLILNILFLFLVIYLLFAYKLRKEVAVTK</sequence>
<comment type="subcellular location">
    <subcellularLocation>
        <location evidence="1">Membrane</location>
        <topology evidence="1">Multi-pass membrane protein</topology>
    </subcellularLocation>
</comment>
<evidence type="ECO:0000313" key="8">
    <source>
        <dbReference type="Proteomes" id="UP000051950"/>
    </source>
</evidence>
<gene>
    <name evidence="7" type="ORF">ASU31_00270</name>
</gene>
<dbReference type="AlphaFoldDB" id="A0A0T5VVC4"/>
<keyword evidence="3 5" id="KW-1133">Transmembrane helix</keyword>
<feature type="transmembrane region" description="Helical" evidence="5">
    <location>
        <begin position="12"/>
        <end position="29"/>
    </location>
</feature>
<dbReference type="EMBL" id="LMZQ01000001">
    <property type="protein sequence ID" value="KRT17768.1"/>
    <property type="molecule type" value="Genomic_DNA"/>
</dbReference>
<dbReference type="RefSeq" id="WP_057930397.1">
    <property type="nucleotide sequence ID" value="NZ_LMZQ01000001.1"/>
</dbReference>
<dbReference type="Pfam" id="PF07291">
    <property type="entry name" value="MauE"/>
    <property type="match status" value="1"/>
</dbReference>
<evidence type="ECO:0000259" key="6">
    <source>
        <dbReference type="Pfam" id="PF07291"/>
    </source>
</evidence>
<evidence type="ECO:0000313" key="7">
    <source>
        <dbReference type="EMBL" id="KRT17768.1"/>
    </source>
</evidence>
<keyword evidence="4 5" id="KW-0472">Membrane</keyword>
<name>A0A0T5VVC4_9SPHI</name>
<accession>A0A0T5VVC4</accession>
<evidence type="ECO:0000256" key="2">
    <source>
        <dbReference type="ARBA" id="ARBA00022692"/>
    </source>
</evidence>
<proteinExistence type="predicted"/>
<dbReference type="GO" id="GO:0016020">
    <property type="term" value="C:membrane"/>
    <property type="evidence" value="ECO:0007669"/>
    <property type="project" value="UniProtKB-SubCell"/>
</dbReference>
<dbReference type="InterPro" id="IPR009908">
    <property type="entry name" value="Methylamine_util_MauE"/>
</dbReference>
<evidence type="ECO:0000256" key="3">
    <source>
        <dbReference type="ARBA" id="ARBA00022989"/>
    </source>
</evidence>
<comment type="caution">
    <text evidence="7">The sequence shown here is derived from an EMBL/GenBank/DDBJ whole genome shotgun (WGS) entry which is preliminary data.</text>
</comment>
<evidence type="ECO:0000256" key="1">
    <source>
        <dbReference type="ARBA" id="ARBA00004141"/>
    </source>
</evidence>
<protein>
    <recommendedName>
        <fullName evidence="6">Methylamine utilisation protein MauE domain-containing protein</fullName>
    </recommendedName>
</protein>
<feature type="domain" description="Methylamine utilisation protein MauE" evidence="6">
    <location>
        <begin position="13"/>
        <end position="135"/>
    </location>
</feature>
<keyword evidence="2 5" id="KW-0812">Transmembrane</keyword>
<dbReference type="STRING" id="687842.ASU31_00270"/>
<feature type="transmembrane region" description="Helical" evidence="5">
    <location>
        <begin position="77"/>
        <end position="100"/>
    </location>
</feature>
<dbReference type="GO" id="GO:0030416">
    <property type="term" value="P:methylamine metabolic process"/>
    <property type="evidence" value="ECO:0007669"/>
    <property type="project" value="InterPro"/>
</dbReference>
<evidence type="ECO:0000256" key="4">
    <source>
        <dbReference type="ARBA" id="ARBA00023136"/>
    </source>
</evidence>
<evidence type="ECO:0000256" key="5">
    <source>
        <dbReference type="SAM" id="Phobius"/>
    </source>
</evidence>
<feature type="transmembrane region" description="Helical" evidence="5">
    <location>
        <begin position="120"/>
        <end position="137"/>
    </location>
</feature>
<dbReference type="OrthoDB" id="673785at2"/>
<feature type="transmembrane region" description="Helical" evidence="5">
    <location>
        <begin position="49"/>
        <end position="70"/>
    </location>
</feature>